<dbReference type="SUPFAM" id="SSF56112">
    <property type="entry name" value="Protein kinase-like (PK-like)"/>
    <property type="match status" value="1"/>
</dbReference>
<name>X1BCC8_9ZZZZ</name>
<keyword evidence="6" id="KW-0067">ATP-binding</keyword>
<dbReference type="SMART" id="SM00220">
    <property type="entry name" value="S_TKc"/>
    <property type="match status" value="1"/>
</dbReference>
<evidence type="ECO:0000256" key="5">
    <source>
        <dbReference type="ARBA" id="ARBA00022777"/>
    </source>
</evidence>
<dbReference type="EMBL" id="BART01009850">
    <property type="protein sequence ID" value="GAG81788.1"/>
    <property type="molecule type" value="Genomic_DNA"/>
</dbReference>
<keyword evidence="5" id="KW-0418">Kinase</keyword>
<dbReference type="GO" id="GO:0004674">
    <property type="term" value="F:protein serine/threonine kinase activity"/>
    <property type="evidence" value="ECO:0007669"/>
    <property type="project" value="UniProtKB-KW"/>
</dbReference>
<dbReference type="InterPro" id="IPR011009">
    <property type="entry name" value="Kinase-like_dom_sf"/>
</dbReference>
<keyword evidence="3" id="KW-0808">Transferase</keyword>
<protein>
    <recommendedName>
        <fullName evidence="1">non-specific serine/threonine protein kinase</fullName>
        <ecNumber evidence="1">2.7.11.1</ecNumber>
    </recommendedName>
</protein>
<feature type="non-terminal residue" evidence="8">
    <location>
        <position position="292"/>
    </location>
</feature>
<organism evidence="8">
    <name type="scientific">marine sediment metagenome</name>
    <dbReference type="NCBI Taxonomy" id="412755"/>
    <lineage>
        <taxon>unclassified sequences</taxon>
        <taxon>metagenomes</taxon>
        <taxon>ecological metagenomes</taxon>
    </lineage>
</organism>
<dbReference type="PROSITE" id="PS50011">
    <property type="entry name" value="PROTEIN_KINASE_DOM"/>
    <property type="match status" value="1"/>
</dbReference>
<dbReference type="PROSITE" id="PS00109">
    <property type="entry name" value="PROTEIN_KINASE_TYR"/>
    <property type="match status" value="1"/>
</dbReference>
<evidence type="ECO:0000256" key="2">
    <source>
        <dbReference type="ARBA" id="ARBA00022527"/>
    </source>
</evidence>
<accession>X1BCC8</accession>
<dbReference type="PANTHER" id="PTHR24343">
    <property type="entry name" value="SERINE/THREONINE KINASE"/>
    <property type="match status" value="1"/>
</dbReference>
<sequence length="292" mass="34332">MEDPDDEDVIIKCQPSYNDAPFRELISYHHFDHPNIPKIWDVEFVKGITQKFIHFKMNRYTPLKEYIEENDLDIETKREIFLDILKAVSYLQSRSVYHQDVRVDNVLIDTNVSPIKAYLCDFGFVNDTFTARAGWVDYIISEYYYNHRSQPPLETMLDGDCWSLGLFGVYLFCDEDIYNWARGVDDECMDIVYFIRGRFGSGLHNAHLNLEDVPEDILEMIKVLMDDRIGITNGYEYDPIDFDEFNQSDKLEYVKNLMNISEIDQKGIDITKFIEEMRAQTITDKEKAIAVI</sequence>
<proteinExistence type="predicted"/>
<dbReference type="InterPro" id="IPR000719">
    <property type="entry name" value="Prot_kinase_dom"/>
</dbReference>
<evidence type="ECO:0000313" key="8">
    <source>
        <dbReference type="EMBL" id="GAG81788.1"/>
    </source>
</evidence>
<dbReference type="EC" id="2.7.11.1" evidence="1"/>
<gene>
    <name evidence="8" type="ORF">S01H4_21687</name>
</gene>
<evidence type="ECO:0000256" key="1">
    <source>
        <dbReference type="ARBA" id="ARBA00012513"/>
    </source>
</evidence>
<dbReference type="Pfam" id="PF00069">
    <property type="entry name" value="Pkinase"/>
    <property type="match status" value="1"/>
</dbReference>
<evidence type="ECO:0000256" key="3">
    <source>
        <dbReference type="ARBA" id="ARBA00022679"/>
    </source>
</evidence>
<dbReference type="GO" id="GO:0005524">
    <property type="term" value="F:ATP binding"/>
    <property type="evidence" value="ECO:0007669"/>
    <property type="project" value="UniProtKB-KW"/>
</dbReference>
<reference evidence="8" key="1">
    <citation type="journal article" date="2014" name="Front. Microbiol.">
        <title>High frequency of phylogenetically diverse reductive dehalogenase-homologous genes in deep subseafloor sedimentary metagenomes.</title>
        <authorList>
            <person name="Kawai M."/>
            <person name="Futagami T."/>
            <person name="Toyoda A."/>
            <person name="Takaki Y."/>
            <person name="Nishi S."/>
            <person name="Hori S."/>
            <person name="Arai W."/>
            <person name="Tsubouchi T."/>
            <person name="Morono Y."/>
            <person name="Uchiyama I."/>
            <person name="Ito T."/>
            <person name="Fujiyama A."/>
            <person name="Inagaki F."/>
            <person name="Takami H."/>
        </authorList>
    </citation>
    <scope>NUCLEOTIDE SEQUENCE</scope>
    <source>
        <strain evidence="8">Expedition CK06-06</strain>
    </source>
</reference>
<keyword evidence="4" id="KW-0547">Nucleotide-binding</keyword>
<keyword evidence="2" id="KW-0723">Serine/threonine-protein kinase</keyword>
<evidence type="ECO:0000256" key="6">
    <source>
        <dbReference type="ARBA" id="ARBA00022840"/>
    </source>
</evidence>
<dbReference type="AlphaFoldDB" id="X1BCC8"/>
<evidence type="ECO:0000256" key="4">
    <source>
        <dbReference type="ARBA" id="ARBA00022741"/>
    </source>
</evidence>
<dbReference type="Gene3D" id="1.10.510.10">
    <property type="entry name" value="Transferase(Phosphotransferase) domain 1"/>
    <property type="match status" value="1"/>
</dbReference>
<dbReference type="InterPro" id="IPR008266">
    <property type="entry name" value="Tyr_kinase_AS"/>
</dbReference>
<evidence type="ECO:0000259" key="7">
    <source>
        <dbReference type="PROSITE" id="PS50011"/>
    </source>
</evidence>
<feature type="domain" description="Protein kinase" evidence="7">
    <location>
        <begin position="1"/>
        <end position="240"/>
    </location>
</feature>
<comment type="caution">
    <text evidence="8">The sequence shown here is derived from an EMBL/GenBank/DDBJ whole genome shotgun (WGS) entry which is preliminary data.</text>
</comment>